<keyword evidence="1" id="KW-1185">Reference proteome</keyword>
<evidence type="ECO:0000313" key="1">
    <source>
        <dbReference type="Proteomes" id="UP000887566"/>
    </source>
</evidence>
<dbReference type="WBParaSite" id="PSAMB.scaffold166size70358.g2999.t1">
    <property type="protein sequence ID" value="PSAMB.scaffold166size70358.g2999.t1"/>
    <property type="gene ID" value="PSAMB.scaffold166size70358.g2999"/>
</dbReference>
<dbReference type="Proteomes" id="UP000887566">
    <property type="component" value="Unplaced"/>
</dbReference>
<evidence type="ECO:0000313" key="2">
    <source>
        <dbReference type="WBParaSite" id="PSAMB.scaffold166size70358.g2999.t1"/>
    </source>
</evidence>
<proteinExistence type="predicted"/>
<name>A0A914V8Q8_9BILA</name>
<sequence length="279" mass="30778">MTTLTLTKGELLQKNVETIASRETEANVDTKVPCKGPNGLRYCALKCRQDNRNRVVRPTCTPQPEGDQSECQCGAEEGEIEAGRSENGGVIQARDQSTAPSADQTFPTSAACDILRCDFEQFDLCGWKDLSGSRADFRRLIVAQRRPGGTSSTSIPDAVHGRRYVISRLGANGKVGMVAEGIELREPLVMRMEIFRTAENLDVKVCLNSIDNCVSKENSTAEWQLRTWQETYVSLPQDTSKIFIIGENNGTDWSALGIDKIELLQWPADSNKTPTELAC</sequence>
<reference evidence="2" key="1">
    <citation type="submission" date="2022-11" db="UniProtKB">
        <authorList>
            <consortium name="WormBaseParasite"/>
        </authorList>
    </citation>
    <scope>IDENTIFICATION</scope>
</reference>
<organism evidence="1 2">
    <name type="scientific">Plectus sambesii</name>
    <dbReference type="NCBI Taxonomy" id="2011161"/>
    <lineage>
        <taxon>Eukaryota</taxon>
        <taxon>Metazoa</taxon>
        <taxon>Ecdysozoa</taxon>
        <taxon>Nematoda</taxon>
        <taxon>Chromadorea</taxon>
        <taxon>Plectida</taxon>
        <taxon>Plectina</taxon>
        <taxon>Plectoidea</taxon>
        <taxon>Plectidae</taxon>
        <taxon>Plectus</taxon>
    </lineage>
</organism>
<protein>
    <submittedName>
        <fullName evidence="2">MAM domain-containing protein</fullName>
    </submittedName>
</protein>
<dbReference type="AlphaFoldDB" id="A0A914V8Q8"/>
<accession>A0A914V8Q8</accession>